<dbReference type="RefSeq" id="WP_025615990.1">
    <property type="nucleotide sequence ID" value="NZ_FNBD01000001.1"/>
</dbReference>
<gene>
    <name evidence="1" type="ORF">SAMN04487992_101303</name>
</gene>
<proteinExistence type="predicted"/>
<reference evidence="2" key="1">
    <citation type="submission" date="2016-10" db="EMBL/GenBank/DDBJ databases">
        <authorList>
            <person name="Varghese N."/>
            <person name="Submissions S."/>
        </authorList>
    </citation>
    <scope>NUCLEOTIDE SEQUENCE [LARGE SCALE GENOMIC DNA]</scope>
    <source>
        <strain evidence="2">DSM 24729</strain>
    </source>
</reference>
<evidence type="ECO:0000313" key="1">
    <source>
        <dbReference type="EMBL" id="SDE45638.1"/>
    </source>
</evidence>
<evidence type="ECO:0008006" key="3">
    <source>
        <dbReference type="Google" id="ProtNLM"/>
    </source>
</evidence>
<dbReference type="eggNOG" id="COG0810">
    <property type="taxonomic scope" value="Bacteria"/>
</dbReference>
<dbReference type="AlphaFoldDB" id="A0A1G7D243"/>
<accession>A0A1G7D243</accession>
<dbReference type="PROSITE" id="PS51257">
    <property type="entry name" value="PROKAR_LIPOPROTEIN"/>
    <property type="match status" value="1"/>
</dbReference>
<organism evidence="1 2">
    <name type="scientific">Cellulophaga baltica</name>
    <dbReference type="NCBI Taxonomy" id="76594"/>
    <lineage>
        <taxon>Bacteria</taxon>
        <taxon>Pseudomonadati</taxon>
        <taxon>Bacteroidota</taxon>
        <taxon>Flavobacteriia</taxon>
        <taxon>Flavobacteriales</taxon>
        <taxon>Flavobacteriaceae</taxon>
        <taxon>Cellulophaga</taxon>
    </lineage>
</organism>
<keyword evidence="2" id="KW-1185">Reference proteome</keyword>
<protein>
    <recommendedName>
        <fullName evidence="3">TonB protein C-terminal</fullName>
    </recommendedName>
</protein>
<sequence length="158" mass="18265">MRIVSILCIFFLVVSCDLFTSKEEKTQQLVTRELQEINFNEVDQFPLFENCDETDSKEENIECFQETLLRHFSTSLEGFEFVLKEEVLDTLYVDFLMDKMGAVSVLDIEHNAIVEEQIPEFDAVITRCLLTLPQASPALKRGIPIRAKFRIPIVLNTK</sequence>
<dbReference type="EMBL" id="FNBD01000001">
    <property type="protein sequence ID" value="SDE45638.1"/>
    <property type="molecule type" value="Genomic_DNA"/>
</dbReference>
<dbReference type="Proteomes" id="UP000182114">
    <property type="component" value="Unassembled WGS sequence"/>
</dbReference>
<evidence type="ECO:0000313" key="2">
    <source>
        <dbReference type="Proteomes" id="UP000182114"/>
    </source>
</evidence>
<name>A0A1G7D243_9FLAO</name>